<dbReference type="GO" id="GO:0023051">
    <property type="term" value="P:regulation of signaling"/>
    <property type="evidence" value="ECO:0007669"/>
    <property type="project" value="InterPro"/>
</dbReference>
<evidence type="ECO:0000259" key="4">
    <source>
        <dbReference type="PROSITE" id="PS51506"/>
    </source>
</evidence>
<keyword evidence="2 3" id="KW-0106">Calcium</keyword>
<organism evidence="5 6">
    <name type="scientific">Adineta steineri</name>
    <dbReference type="NCBI Taxonomy" id="433720"/>
    <lineage>
        <taxon>Eukaryota</taxon>
        <taxon>Metazoa</taxon>
        <taxon>Spiralia</taxon>
        <taxon>Gnathifera</taxon>
        <taxon>Rotifera</taxon>
        <taxon>Eurotatoria</taxon>
        <taxon>Bdelloidea</taxon>
        <taxon>Adinetida</taxon>
        <taxon>Adinetidae</taxon>
        <taxon>Adineta</taxon>
    </lineage>
</organism>
<dbReference type="GO" id="GO:0017124">
    <property type="term" value="F:SH3 domain binding"/>
    <property type="evidence" value="ECO:0007669"/>
    <property type="project" value="TreeGrafter"/>
</dbReference>
<keyword evidence="3" id="KW-0808">Transferase</keyword>
<name>A0A820LKE4_9BILA</name>
<dbReference type="InterPro" id="IPR014742">
    <property type="entry name" value="Adaptor_Cbl_SH2-like"/>
</dbReference>
<dbReference type="GO" id="GO:0045121">
    <property type="term" value="C:membrane raft"/>
    <property type="evidence" value="ECO:0007669"/>
    <property type="project" value="TreeGrafter"/>
</dbReference>
<comment type="pathway">
    <text evidence="3">Protein modification; protein ubiquitination.</text>
</comment>
<sequence length="126" mass="14591">TIIPWKEFKEKLNSIHQIHSYNESIALQNTIDLTNNNHVSIFEFDVFTRLFHPWSSLLTNWKLLAITHPGFMAFMTYDEVKAILTNCTDKPGSYVFRLSCTRLGQWAIGYVTLQNTILQTIPQTTP</sequence>
<dbReference type="GO" id="GO:0007165">
    <property type="term" value="P:signal transduction"/>
    <property type="evidence" value="ECO:0007669"/>
    <property type="project" value="TreeGrafter"/>
</dbReference>
<comment type="caution">
    <text evidence="5">The sequence shown here is derived from an EMBL/GenBank/DDBJ whole genome shotgun (WGS) entry which is preliminary data.</text>
</comment>
<comment type="function">
    <text evidence="3">E3 ubiquitin-protein ligase which accepts ubiquitin from specific E2 ubiquitin-conjugating enzymes, and transfers it to substrates, generally promoting their degradation by the proteasome.</text>
</comment>
<feature type="non-terminal residue" evidence="5">
    <location>
        <position position="1"/>
    </location>
</feature>
<dbReference type="GO" id="GO:0008270">
    <property type="term" value="F:zinc ion binding"/>
    <property type="evidence" value="ECO:0007669"/>
    <property type="project" value="UniProtKB-KW"/>
</dbReference>
<dbReference type="EC" id="2.3.2.27" evidence="3"/>
<keyword evidence="3" id="KW-0833">Ubl conjugation pathway</keyword>
<dbReference type="SUPFAM" id="SSF47473">
    <property type="entry name" value="EF-hand"/>
    <property type="match status" value="1"/>
</dbReference>
<reference evidence="5" key="1">
    <citation type="submission" date="2021-02" db="EMBL/GenBank/DDBJ databases">
        <authorList>
            <person name="Nowell W R."/>
        </authorList>
    </citation>
    <scope>NUCLEOTIDE SEQUENCE</scope>
</reference>
<dbReference type="Gene3D" id="3.30.505.10">
    <property type="entry name" value="SH2 domain"/>
    <property type="match status" value="1"/>
</dbReference>
<keyword evidence="3" id="KW-0862">Zinc</keyword>
<dbReference type="Proteomes" id="UP000663868">
    <property type="component" value="Unassembled WGS sequence"/>
</dbReference>
<evidence type="ECO:0000256" key="2">
    <source>
        <dbReference type="ARBA" id="ARBA00022837"/>
    </source>
</evidence>
<dbReference type="Gene3D" id="1.10.238.10">
    <property type="entry name" value="EF-hand"/>
    <property type="match status" value="1"/>
</dbReference>
<keyword evidence="3" id="KW-0863">Zinc-finger</keyword>
<feature type="non-terminal residue" evidence="5">
    <location>
        <position position="126"/>
    </location>
</feature>
<dbReference type="Pfam" id="PF02762">
    <property type="entry name" value="Cbl_N3"/>
    <property type="match status" value="1"/>
</dbReference>
<dbReference type="PROSITE" id="PS51506">
    <property type="entry name" value="CBL_PTB"/>
    <property type="match status" value="1"/>
</dbReference>
<dbReference type="PANTHER" id="PTHR23007:SF11">
    <property type="entry name" value="E3 UBIQUITIN-PROTEIN LIGASE CBL"/>
    <property type="match status" value="1"/>
</dbReference>
<comment type="catalytic activity">
    <reaction evidence="3">
        <text>S-ubiquitinyl-[E2 ubiquitin-conjugating enzyme]-L-cysteine + [acceptor protein]-L-lysine = [E2 ubiquitin-conjugating enzyme]-L-cysteine + N(6)-ubiquitinyl-[acceptor protein]-L-lysine.</text>
        <dbReference type="EC" id="2.3.2.27"/>
    </reaction>
</comment>
<dbReference type="InterPro" id="IPR036860">
    <property type="entry name" value="SH2_dom_sf"/>
</dbReference>
<dbReference type="GO" id="GO:0016567">
    <property type="term" value="P:protein ubiquitination"/>
    <property type="evidence" value="ECO:0007669"/>
    <property type="project" value="UniProtKB-UniPathway"/>
</dbReference>
<dbReference type="GO" id="GO:0005509">
    <property type="term" value="F:calcium ion binding"/>
    <property type="evidence" value="ECO:0007669"/>
    <property type="project" value="UniProtKB-UniRule"/>
</dbReference>
<protein>
    <recommendedName>
        <fullName evidence="3">E3 ubiquitin-protein ligase CBL</fullName>
        <ecNumber evidence="3">2.3.2.27</ecNumber>
    </recommendedName>
</protein>
<dbReference type="InterPro" id="IPR011992">
    <property type="entry name" value="EF-hand-dom_pair"/>
</dbReference>
<dbReference type="GO" id="GO:0061630">
    <property type="term" value="F:ubiquitin protein ligase activity"/>
    <property type="evidence" value="ECO:0007669"/>
    <property type="project" value="UniProtKB-EC"/>
</dbReference>
<dbReference type="EMBL" id="CAJOBB010019461">
    <property type="protein sequence ID" value="CAF4358529.1"/>
    <property type="molecule type" value="Genomic_DNA"/>
</dbReference>
<evidence type="ECO:0000256" key="3">
    <source>
        <dbReference type="RuleBase" id="RU367001"/>
    </source>
</evidence>
<evidence type="ECO:0000313" key="5">
    <source>
        <dbReference type="EMBL" id="CAF4358529.1"/>
    </source>
</evidence>
<comment type="domain">
    <text evidence="3">The N-terminus is composed of the phosphotyrosine binding (PTB) domain, a short linker region and the RING-type zinc finger. The PTB domain, which is also called TKB (tyrosine kinase binding) domain, is composed of three different subdomains: a four-helix bundle (4H), a calcium-binding EF hand and a divergent SH2 domain.</text>
</comment>
<dbReference type="InterPro" id="IPR024159">
    <property type="entry name" value="Cbl_PTB"/>
</dbReference>
<accession>A0A820LKE4</accession>
<dbReference type="InterPro" id="IPR024162">
    <property type="entry name" value="Adaptor_Cbl"/>
</dbReference>
<dbReference type="GO" id="GO:0005886">
    <property type="term" value="C:plasma membrane"/>
    <property type="evidence" value="ECO:0007669"/>
    <property type="project" value="TreeGrafter"/>
</dbReference>
<evidence type="ECO:0000313" key="6">
    <source>
        <dbReference type="Proteomes" id="UP000663868"/>
    </source>
</evidence>
<dbReference type="SUPFAM" id="SSF55550">
    <property type="entry name" value="SH2 domain"/>
    <property type="match status" value="1"/>
</dbReference>
<dbReference type="Pfam" id="PF02761">
    <property type="entry name" value="Cbl_N2"/>
    <property type="match status" value="1"/>
</dbReference>
<dbReference type="InterPro" id="IPR014741">
    <property type="entry name" value="Adaptor_Cbl_EF_hand-like"/>
</dbReference>
<dbReference type="UniPathway" id="UPA00143"/>
<feature type="domain" description="Cbl-PTB" evidence="4">
    <location>
        <begin position="1"/>
        <end position="126"/>
    </location>
</feature>
<evidence type="ECO:0000256" key="1">
    <source>
        <dbReference type="ARBA" id="ARBA00022723"/>
    </source>
</evidence>
<keyword evidence="1 3" id="KW-0479">Metal-binding</keyword>
<dbReference type="GO" id="GO:0001784">
    <property type="term" value="F:phosphotyrosine residue binding"/>
    <property type="evidence" value="ECO:0007669"/>
    <property type="project" value="UniProtKB-UniRule"/>
</dbReference>
<gene>
    <name evidence="5" type="ORF">KXQ929_LOCUS48677</name>
</gene>
<proteinExistence type="predicted"/>
<dbReference type="PANTHER" id="PTHR23007">
    <property type="entry name" value="CBL"/>
    <property type="match status" value="1"/>
</dbReference>
<dbReference type="AlphaFoldDB" id="A0A820LKE4"/>